<dbReference type="InterPro" id="IPR000626">
    <property type="entry name" value="Ubiquitin-like_dom"/>
</dbReference>
<feature type="domain" description="Ubiquitin-like" evidence="1">
    <location>
        <begin position="3"/>
        <end position="67"/>
    </location>
</feature>
<dbReference type="CDD" id="cd01789">
    <property type="entry name" value="Ubl_TBCB"/>
    <property type="match status" value="1"/>
</dbReference>
<dbReference type="Gene3D" id="3.10.20.90">
    <property type="entry name" value="Phosphatidylinositol 3-kinase Catalytic Subunit, Chain A, domain 1"/>
    <property type="match status" value="1"/>
</dbReference>
<dbReference type="GO" id="GO:0007021">
    <property type="term" value="P:tubulin complex assembly"/>
    <property type="evidence" value="ECO:0007669"/>
    <property type="project" value="InterPro"/>
</dbReference>
<feature type="non-terminal residue" evidence="2">
    <location>
        <position position="1"/>
    </location>
</feature>
<dbReference type="SUPFAM" id="SSF54236">
    <property type="entry name" value="Ubiquitin-like"/>
    <property type="match status" value="1"/>
</dbReference>
<evidence type="ECO:0000313" key="3">
    <source>
        <dbReference type="Proteomes" id="UP000236333"/>
    </source>
</evidence>
<evidence type="ECO:0000313" key="2">
    <source>
        <dbReference type="EMBL" id="PNG99179.1"/>
    </source>
</evidence>
<protein>
    <submittedName>
        <fullName evidence="2">Tubulin-specific chaperone B</fullName>
    </submittedName>
</protein>
<dbReference type="InterPro" id="IPR029071">
    <property type="entry name" value="Ubiquitin-like_domsf"/>
</dbReference>
<keyword evidence="3" id="KW-1185">Reference proteome</keyword>
<organism evidence="2 3">
    <name type="scientific">Tetrabaena socialis</name>
    <dbReference type="NCBI Taxonomy" id="47790"/>
    <lineage>
        <taxon>Eukaryota</taxon>
        <taxon>Viridiplantae</taxon>
        <taxon>Chlorophyta</taxon>
        <taxon>core chlorophytes</taxon>
        <taxon>Chlorophyceae</taxon>
        <taxon>CS clade</taxon>
        <taxon>Chlamydomonadales</taxon>
        <taxon>Tetrabaenaceae</taxon>
        <taxon>Tetrabaena</taxon>
    </lineage>
</organism>
<comment type="caution">
    <text evidence="2">The sequence shown here is derived from an EMBL/GenBank/DDBJ whole genome shotgun (WGS) entry which is preliminary data.</text>
</comment>
<dbReference type="Proteomes" id="UP000236333">
    <property type="component" value="Unassembled WGS sequence"/>
</dbReference>
<feature type="non-terminal residue" evidence="2">
    <location>
        <position position="137"/>
    </location>
</feature>
<dbReference type="OrthoDB" id="2130750at2759"/>
<dbReference type="Pfam" id="PF14560">
    <property type="entry name" value="Ubiquitin_2"/>
    <property type="match status" value="1"/>
</dbReference>
<gene>
    <name evidence="2" type="ORF">TSOC_015048</name>
</gene>
<dbReference type="AlphaFoldDB" id="A0A2J7ZG29"/>
<accession>A0A2J7ZG29</accession>
<proteinExistence type="predicted"/>
<sequence>RPAPQSTIESVKVKLSFHCGTSASAMALSLLDEGGATVASMWEDNRKLGFYSPHNGYTIHITDTDPGSLSAGGWLEDTSLVEKYRMSDTDYDKREKSYRKWKNEKVAGDPSWTLEKEMAMRRGVEYVPPPPKVRCRV</sequence>
<evidence type="ECO:0000259" key="1">
    <source>
        <dbReference type="Pfam" id="PF14560"/>
    </source>
</evidence>
<dbReference type="GO" id="GO:0043014">
    <property type="term" value="F:alpha-tubulin binding"/>
    <property type="evidence" value="ECO:0007669"/>
    <property type="project" value="InterPro"/>
</dbReference>
<dbReference type="InterPro" id="IPR045172">
    <property type="entry name" value="TBCB_Ubl"/>
</dbReference>
<dbReference type="EMBL" id="PGGS01003798">
    <property type="protein sequence ID" value="PNG99179.1"/>
    <property type="molecule type" value="Genomic_DNA"/>
</dbReference>
<dbReference type="GO" id="GO:0007023">
    <property type="term" value="P:post-chaperonin tubulin folding pathway"/>
    <property type="evidence" value="ECO:0007669"/>
    <property type="project" value="InterPro"/>
</dbReference>
<reference evidence="2 3" key="1">
    <citation type="journal article" date="2017" name="Mol. Biol. Evol.">
        <title>The 4-celled Tetrabaena socialis nuclear genome reveals the essential components for genetic control of cell number at the origin of multicellularity in the volvocine lineage.</title>
        <authorList>
            <person name="Featherston J."/>
            <person name="Arakaki Y."/>
            <person name="Hanschen E.R."/>
            <person name="Ferris P.J."/>
            <person name="Michod R.E."/>
            <person name="Olson B.J.S.C."/>
            <person name="Nozaki H."/>
            <person name="Durand P.M."/>
        </authorList>
    </citation>
    <scope>NUCLEOTIDE SEQUENCE [LARGE SCALE GENOMIC DNA]</scope>
    <source>
        <strain evidence="2 3">NIES-571</strain>
    </source>
</reference>
<name>A0A2J7ZG29_9CHLO</name>